<evidence type="ECO:0000256" key="2">
    <source>
        <dbReference type="ARBA" id="ARBA00022840"/>
    </source>
</evidence>
<dbReference type="SMART" id="SM00086">
    <property type="entry name" value="PAC"/>
    <property type="match status" value="1"/>
</dbReference>
<evidence type="ECO:0000313" key="12">
    <source>
        <dbReference type="Proteomes" id="UP000229740"/>
    </source>
</evidence>
<dbReference type="Proteomes" id="UP000229740">
    <property type="component" value="Unassembled WGS sequence"/>
</dbReference>
<protein>
    <recommendedName>
        <fullName evidence="13">Fis family transcriptional regulator</fullName>
    </recommendedName>
</protein>
<dbReference type="InterPro" id="IPR002197">
    <property type="entry name" value="HTH_Fis"/>
</dbReference>
<dbReference type="SUPFAM" id="SSF46689">
    <property type="entry name" value="Homeodomain-like"/>
    <property type="match status" value="1"/>
</dbReference>
<reference evidence="11 12" key="1">
    <citation type="submission" date="2017-10" db="EMBL/GenBank/DDBJ databases">
        <title>Novel microbial diversity and functional potential in the marine mammal oral microbiome.</title>
        <authorList>
            <person name="Dudek N.K."/>
            <person name="Sun C.L."/>
            <person name="Burstein D."/>
            <person name="Kantor R.S."/>
            <person name="Aliaga Goltsman D.S."/>
            <person name="Bik E.M."/>
            <person name="Thomas B.C."/>
            <person name="Banfield J.F."/>
            <person name="Relman D.A."/>
        </authorList>
    </citation>
    <scope>NUCLEOTIDE SEQUENCE [LARGE SCALE GENOMIC DNA]</scope>
    <source>
        <strain evidence="11">DOLZORAL124_49_17</strain>
    </source>
</reference>
<dbReference type="InterPro" id="IPR025943">
    <property type="entry name" value="Sigma_54_int_dom_ATP-bd_2"/>
</dbReference>
<dbReference type="GO" id="GO:0005524">
    <property type="term" value="F:ATP binding"/>
    <property type="evidence" value="ECO:0007669"/>
    <property type="project" value="UniProtKB-KW"/>
</dbReference>
<keyword evidence="1" id="KW-0547">Nucleotide-binding</keyword>
<proteinExistence type="predicted"/>
<evidence type="ECO:0008006" key="13">
    <source>
        <dbReference type="Google" id="ProtNLM"/>
    </source>
</evidence>
<evidence type="ECO:0000313" key="11">
    <source>
        <dbReference type="EMBL" id="PID56037.1"/>
    </source>
</evidence>
<keyword evidence="7" id="KW-1133">Transmembrane helix</keyword>
<evidence type="ECO:0000259" key="10">
    <source>
        <dbReference type="PROSITE" id="PS50113"/>
    </source>
</evidence>
<organism evidence="11 12">
    <name type="scientific">candidate division KSB3 bacterium</name>
    <dbReference type="NCBI Taxonomy" id="2044937"/>
    <lineage>
        <taxon>Bacteria</taxon>
        <taxon>candidate division KSB3</taxon>
    </lineage>
</organism>
<dbReference type="Gene3D" id="3.40.50.300">
    <property type="entry name" value="P-loop containing nucleotide triphosphate hydrolases"/>
    <property type="match status" value="1"/>
</dbReference>
<dbReference type="GO" id="GO:0006355">
    <property type="term" value="P:regulation of DNA-templated transcription"/>
    <property type="evidence" value="ECO:0007669"/>
    <property type="project" value="InterPro"/>
</dbReference>
<evidence type="ECO:0000256" key="3">
    <source>
        <dbReference type="ARBA" id="ARBA00023015"/>
    </source>
</evidence>
<feature type="domain" description="PAS" evidence="9">
    <location>
        <begin position="253"/>
        <end position="294"/>
    </location>
</feature>
<dbReference type="PROSITE" id="PS50045">
    <property type="entry name" value="SIGMA54_INTERACT_4"/>
    <property type="match status" value="1"/>
</dbReference>
<keyword evidence="2" id="KW-0067">ATP-binding</keyword>
<dbReference type="CDD" id="cd00009">
    <property type="entry name" value="AAA"/>
    <property type="match status" value="1"/>
</dbReference>
<dbReference type="AlphaFoldDB" id="A0A2G6E260"/>
<dbReference type="InterPro" id="IPR035965">
    <property type="entry name" value="PAS-like_dom_sf"/>
</dbReference>
<dbReference type="Pfam" id="PF00158">
    <property type="entry name" value="Sigma54_activat"/>
    <property type="match status" value="1"/>
</dbReference>
<feature type="transmembrane region" description="Helical" evidence="7">
    <location>
        <begin position="172"/>
        <end position="194"/>
    </location>
</feature>
<dbReference type="SMART" id="SM00382">
    <property type="entry name" value="AAA"/>
    <property type="match status" value="1"/>
</dbReference>
<dbReference type="InterPro" id="IPR058031">
    <property type="entry name" value="AAA_lid_NorR"/>
</dbReference>
<dbReference type="InterPro" id="IPR025662">
    <property type="entry name" value="Sigma_54_int_dom_ATP-bd_1"/>
</dbReference>
<feature type="domain" description="Sigma-54 factor interaction" evidence="8">
    <location>
        <begin position="405"/>
        <end position="634"/>
    </location>
</feature>
<evidence type="ECO:0000259" key="8">
    <source>
        <dbReference type="PROSITE" id="PS50045"/>
    </source>
</evidence>
<dbReference type="GO" id="GO:0043565">
    <property type="term" value="F:sequence-specific DNA binding"/>
    <property type="evidence" value="ECO:0007669"/>
    <property type="project" value="InterPro"/>
</dbReference>
<comment type="caution">
    <text evidence="11">The sequence shown here is derived from an EMBL/GenBank/DDBJ whole genome shotgun (WGS) entry which is preliminary data.</text>
</comment>
<keyword evidence="7" id="KW-0812">Transmembrane</keyword>
<dbReference type="FunFam" id="1.10.8.60:FF:000014">
    <property type="entry name" value="DNA-binding transcriptional regulator NtrC"/>
    <property type="match status" value="1"/>
</dbReference>
<dbReference type="PROSITE" id="PS00675">
    <property type="entry name" value="SIGMA54_INTERACT_1"/>
    <property type="match status" value="1"/>
</dbReference>
<keyword evidence="5" id="KW-0010">Activator</keyword>
<dbReference type="InterPro" id="IPR025944">
    <property type="entry name" value="Sigma_54_int_dom_CS"/>
</dbReference>
<dbReference type="InterPro" id="IPR000700">
    <property type="entry name" value="PAS-assoc_C"/>
</dbReference>
<feature type="transmembrane region" description="Helical" evidence="7">
    <location>
        <begin position="43"/>
        <end position="63"/>
    </location>
</feature>
<dbReference type="NCBIfam" id="TIGR00229">
    <property type="entry name" value="sensory_box"/>
    <property type="match status" value="1"/>
</dbReference>
<evidence type="ECO:0000256" key="1">
    <source>
        <dbReference type="ARBA" id="ARBA00022741"/>
    </source>
</evidence>
<keyword evidence="4" id="KW-0238">DNA-binding</keyword>
<evidence type="ECO:0000256" key="4">
    <source>
        <dbReference type="ARBA" id="ARBA00023125"/>
    </source>
</evidence>
<evidence type="ECO:0000256" key="6">
    <source>
        <dbReference type="ARBA" id="ARBA00023163"/>
    </source>
</evidence>
<dbReference type="InterPro" id="IPR009057">
    <property type="entry name" value="Homeodomain-like_sf"/>
</dbReference>
<dbReference type="PROSITE" id="PS50113">
    <property type="entry name" value="PAC"/>
    <property type="match status" value="1"/>
</dbReference>
<dbReference type="InterPro" id="IPR000014">
    <property type="entry name" value="PAS"/>
</dbReference>
<dbReference type="SMART" id="SM00091">
    <property type="entry name" value="PAS"/>
    <property type="match status" value="1"/>
</dbReference>
<dbReference type="PROSITE" id="PS50112">
    <property type="entry name" value="PAS"/>
    <property type="match status" value="1"/>
</dbReference>
<dbReference type="PROSITE" id="PS00676">
    <property type="entry name" value="SIGMA54_INTERACT_2"/>
    <property type="match status" value="1"/>
</dbReference>
<dbReference type="FunFam" id="3.40.50.300:FF:000006">
    <property type="entry name" value="DNA-binding transcriptional regulator NtrC"/>
    <property type="match status" value="1"/>
</dbReference>
<dbReference type="Gene3D" id="1.10.10.60">
    <property type="entry name" value="Homeodomain-like"/>
    <property type="match status" value="1"/>
</dbReference>
<evidence type="ECO:0000256" key="7">
    <source>
        <dbReference type="SAM" id="Phobius"/>
    </source>
</evidence>
<dbReference type="Gene3D" id="1.10.8.60">
    <property type="match status" value="1"/>
</dbReference>
<dbReference type="PANTHER" id="PTHR32071">
    <property type="entry name" value="TRANSCRIPTIONAL REGULATORY PROTEIN"/>
    <property type="match status" value="1"/>
</dbReference>
<dbReference type="Gene3D" id="3.30.450.20">
    <property type="entry name" value="PAS domain"/>
    <property type="match status" value="1"/>
</dbReference>
<dbReference type="Pfam" id="PF25601">
    <property type="entry name" value="AAA_lid_14"/>
    <property type="match status" value="1"/>
</dbReference>
<sequence>MLHTGWSLRISITGMDLNRVFKKKWSSETMRNRLRHYSISRNLTIGLFLAFGCVAGVTLYASLRFSSHQARVALQKKTDEYITSLADILAVPLWHFNEKVIEAIGQSYVQNDFIVAIRIESVVGDWDFRKDDPKSQTAFLRTGTICYQGETLGEVTIFPTTRYYAILNRRFFWSYTVTLVLMIVILSLVSGGLFRQLLQKPFMQFIDLVNAYVSGDQSAFSRHGTYIELEPLVAALKQMGDTISAQMRSLQRAEQKYRGIFDNTVAGIFQITPEGKFISANPALAGILGYDSPEELMKCIDDVQQQLYVDRRQGDEFIKLLEQEKHVEAFEVRLHRKDGSMMWGLLHARLVYDDRGNVQHYEGFLQDIAVRKQAEMEIQHLKEQLQAENIYLREEIKLEHNFDEIIGQSRMLKSLLSKVEQVAPTDTTVLISGETGTGKELIARALHHTGPRKDRPLVKVNCAALPAHLIESELFGHEKGAFTGATVRRIGRFEFAQEGTIFLDEIGELPLELQARLLRVIHEGEFQRVGSSRTLTCDVRVIAATNRNLKEEVRHRRFRQDLFYRLSVYPLAMPPLRDRAEDIPLLVQAFVQKFSKRLGKQIETIPQTAMNALQQYSWPGNVRELENVIERAVIISPDNTLRIELPQEQVLAADTGKTLQEVEREYILHVLQSRGWRVSGPKGAAVVLGLNEATLRSRMQKLAIYRPKAGKSPL</sequence>
<dbReference type="Pfam" id="PF13426">
    <property type="entry name" value="PAS_9"/>
    <property type="match status" value="1"/>
</dbReference>
<dbReference type="PROSITE" id="PS00688">
    <property type="entry name" value="SIGMA54_INTERACT_3"/>
    <property type="match status" value="1"/>
</dbReference>
<dbReference type="PANTHER" id="PTHR32071:SF117">
    <property type="entry name" value="PTS-DEPENDENT DIHYDROXYACETONE KINASE OPERON REGULATORY PROTEIN-RELATED"/>
    <property type="match status" value="1"/>
</dbReference>
<evidence type="ECO:0000256" key="5">
    <source>
        <dbReference type="ARBA" id="ARBA00023159"/>
    </source>
</evidence>
<dbReference type="Pfam" id="PF02954">
    <property type="entry name" value="HTH_8"/>
    <property type="match status" value="1"/>
</dbReference>
<dbReference type="CDD" id="cd00130">
    <property type="entry name" value="PAS"/>
    <property type="match status" value="1"/>
</dbReference>
<keyword evidence="3" id="KW-0805">Transcription regulation</keyword>
<dbReference type="InterPro" id="IPR027417">
    <property type="entry name" value="P-loop_NTPase"/>
</dbReference>
<keyword evidence="6" id="KW-0804">Transcription</keyword>
<name>A0A2G6E260_9BACT</name>
<evidence type="ECO:0000259" key="9">
    <source>
        <dbReference type="PROSITE" id="PS50112"/>
    </source>
</evidence>
<dbReference type="InterPro" id="IPR001610">
    <property type="entry name" value="PAC"/>
</dbReference>
<accession>A0A2G6E260</accession>
<gene>
    <name evidence="11" type="ORF">CSB45_13120</name>
</gene>
<keyword evidence="7" id="KW-0472">Membrane</keyword>
<dbReference type="SUPFAM" id="SSF52540">
    <property type="entry name" value="P-loop containing nucleoside triphosphate hydrolases"/>
    <property type="match status" value="1"/>
</dbReference>
<dbReference type="InterPro" id="IPR003593">
    <property type="entry name" value="AAA+_ATPase"/>
</dbReference>
<dbReference type="SUPFAM" id="SSF55785">
    <property type="entry name" value="PYP-like sensor domain (PAS domain)"/>
    <property type="match status" value="1"/>
</dbReference>
<dbReference type="InterPro" id="IPR002078">
    <property type="entry name" value="Sigma_54_int"/>
</dbReference>
<feature type="domain" description="PAC" evidence="10">
    <location>
        <begin position="328"/>
        <end position="380"/>
    </location>
</feature>
<dbReference type="EMBL" id="PDPS01000039">
    <property type="protein sequence ID" value="PID56037.1"/>
    <property type="molecule type" value="Genomic_DNA"/>
</dbReference>